<keyword evidence="2" id="KW-1185">Reference proteome</keyword>
<evidence type="ECO:0000313" key="1">
    <source>
        <dbReference type="EnsemblPlants" id="AVESA.00010b.r2.4CG1252530.1.CDS"/>
    </source>
</evidence>
<dbReference type="Proteomes" id="UP001732700">
    <property type="component" value="Chromosome 4C"/>
</dbReference>
<accession>A0ACD5WRA4</accession>
<dbReference type="EnsemblPlants" id="AVESA.00010b.r2.4CG1252530.1">
    <property type="protein sequence ID" value="AVESA.00010b.r2.4CG1252530.1.CDS"/>
    <property type="gene ID" value="AVESA.00010b.r2.4CG1252530"/>
</dbReference>
<reference evidence="1" key="1">
    <citation type="submission" date="2021-05" db="EMBL/GenBank/DDBJ databases">
        <authorList>
            <person name="Scholz U."/>
            <person name="Mascher M."/>
            <person name="Fiebig A."/>
        </authorList>
    </citation>
    <scope>NUCLEOTIDE SEQUENCE [LARGE SCALE GENOMIC DNA]</scope>
</reference>
<protein>
    <submittedName>
        <fullName evidence="1">Uncharacterized protein</fullName>
    </submittedName>
</protein>
<proteinExistence type="predicted"/>
<organism evidence="1 2">
    <name type="scientific">Avena sativa</name>
    <name type="common">Oat</name>
    <dbReference type="NCBI Taxonomy" id="4498"/>
    <lineage>
        <taxon>Eukaryota</taxon>
        <taxon>Viridiplantae</taxon>
        <taxon>Streptophyta</taxon>
        <taxon>Embryophyta</taxon>
        <taxon>Tracheophyta</taxon>
        <taxon>Spermatophyta</taxon>
        <taxon>Magnoliopsida</taxon>
        <taxon>Liliopsida</taxon>
        <taxon>Poales</taxon>
        <taxon>Poaceae</taxon>
        <taxon>BOP clade</taxon>
        <taxon>Pooideae</taxon>
        <taxon>Poodae</taxon>
        <taxon>Poeae</taxon>
        <taxon>Poeae Chloroplast Group 1 (Aveneae type)</taxon>
        <taxon>Aveninae</taxon>
        <taxon>Avena</taxon>
    </lineage>
</organism>
<sequence>MEVVIRYARVGLFANRRNLGDEPDAFSEEELLQRPEVKIINKYVVFMAYIRIGLKGIGALALLWGTVVLLGGFVTKLTNKDFWFLTSIALVQAAGLSDAMGDDRFAFFGEWIISLKRKIRSLGNMTYRERLRWPRKRRAMKVLLHALHIIMFSIFAPVAYFAIGGPAICVVLSALRVAKQDYVVDKDKPDPDIANLKPALNLFYYVSLIHGAIFILYMVAEVVFDEALVDTVSRHHGLIPEVLDGYLHETKRMCVNNPGAIESWSLITYGACLLDSQLPEDYASGGRVLAMLIDQDTLVPITRMLIRSPRQRIQKLIGSLAWRSPDEREMRWLAARIVEHTAGHLNLAQFPGALECISSLLDTSCHNNGDQEFLCLPFEIGRSKPRKRRSFLRETLDGFVQEDDHGYLNVLRGPSIEITSILVELIYRRYLAPTNGGTLEQDSKQRENGEGIDEDLVLPGLRILENLAHDRHNCTSIYNTKDLLSKVVAPICSDKLVEHIKNNAAWTKVVDRSLKVVSLLMESPGSTGEEMRSLIADDPNAVNNLEDVLDKELESNTSIIKLRMQAINVLAQLVMHHPASCGTQRREKLVESVLDIFLTKDWMEGYLKHEKGTIDRPTTSQQNTFSRPLMRTRSYNHVPKVSPEEREREKISQRAAEARAEKKIKEAQETASRLKEKAGEALAMLSSDSEVIKSFTGCEAVALCLTELLDSKIKTIKCEISTTDTMEIEIKTGCRISAAVFLKNLSSYIEEPTSCKVIKQVLKELLPIQAEVTSTPAWWERVTGCIPSRRNDIENPIDGVQGGAFVKQSHIQQCGERRLQAELLSLVASIRASRNVDFPSILFSEVTLEDFVVRLKKMVEHNMYATPSCLAILKLACKMVIDIIPYDQDLGVMHKHNIVGTLLEASKKMVWLESSMLFAGSDHDCHGVRLKPLSSDLAKQAEDHLKRRERELANRVSILLRLPVHRD</sequence>
<reference evidence="1" key="2">
    <citation type="submission" date="2025-09" db="UniProtKB">
        <authorList>
            <consortium name="EnsemblPlants"/>
        </authorList>
    </citation>
    <scope>IDENTIFICATION</scope>
</reference>
<name>A0ACD5WRA4_AVESA</name>
<evidence type="ECO:0000313" key="2">
    <source>
        <dbReference type="Proteomes" id="UP001732700"/>
    </source>
</evidence>